<comment type="caution">
    <text evidence="1">The sequence shown here is derived from an EMBL/GenBank/DDBJ whole genome shotgun (WGS) entry which is preliminary data.</text>
</comment>
<accession>A0A5N1JYD6</accession>
<evidence type="ECO:0000313" key="2">
    <source>
        <dbReference type="Proteomes" id="UP000327108"/>
    </source>
</evidence>
<dbReference type="Pfam" id="PF08282">
    <property type="entry name" value="Hydrolase_3"/>
    <property type="match status" value="1"/>
</dbReference>
<evidence type="ECO:0000313" key="1">
    <source>
        <dbReference type="EMBL" id="KAA9367281.1"/>
    </source>
</evidence>
<dbReference type="SUPFAM" id="SSF56784">
    <property type="entry name" value="HAD-like"/>
    <property type="match status" value="1"/>
</dbReference>
<dbReference type="Gene3D" id="3.40.50.1000">
    <property type="entry name" value="HAD superfamily/HAD-like"/>
    <property type="match status" value="1"/>
</dbReference>
<keyword evidence="1" id="KW-0378">Hydrolase</keyword>
<dbReference type="InterPro" id="IPR023214">
    <property type="entry name" value="HAD_sf"/>
</dbReference>
<name>A0A5N1JYD6_9HYPH</name>
<sequence length="99" mass="11182">MQNNGYKGTVKRRNVLITLSLVRVHFWPEAKANYLNSLFVDLKIDRNALAVVGDSRGDIPMLNLACRSYFAGEHLPSELSHAKHWRDASIEAIVSDMLD</sequence>
<dbReference type="GO" id="GO:0016787">
    <property type="term" value="F:hydrolase activity"/>
    <property type="evidence" value="ECO:0007669"/>
    <property type="project" value="UniProtKB-KW"/>
</dbReference>
<proteinExistence type="predicted"/>
<dbReference type="InterPro" id="IPR036412">
    <property type="entry name" value="HAD-like_sf"/>
</dbReference>
<organism evidence="1 2">
    <name type="scientific">Ochrobactrum quorumnocens</name>
    <dbReference type="NCBI Taxonomy" id="271865"/>
    <lineage>
        <taxon>Bacteria</taxon>
        <taxon>Pseudomonadati</taxon>
        <taxon>Pseudomonadota</taxon>
        <taxon>Alphaproteobacteria</taxon>
        <taxon>Hyphomicrobiales</taxon>
        <taxon>Brucellaceae</taxon>
        <taxon>Brucella/Ochrobactrum group</taxon>
        <taxon>Ochrobactrum</taxon>
    </lineage>
</organism>
<gene>
    <name evidence="1" type="ORF">F3W84_14265</name>
</gene>
<dbReference type="Proteomes" id="UP000327108">
    <property type="component" value="Unassembled WGS sequence"/>
</dbReference>
<dbReference type="EMBL" id="VYXQ01000013">
    <property type="protein sequence ID" value="KAA9367281.1"/>
    <property type="molecule type" value="Genomic_DNA"/>
</dbReference>
<reference evidence="1 2" key="1">
    <citation type="submission" date="2019-09" db="EMBL/GenBank/DDBJ databases">
        <title>Biological control of the noxious weed angled onion (Allium triquetrum) thwarted by endophytic bacteria in Victoria, Australia.</title>
        <authorList>
            <person name="Tehranchian P."/>
            <person name="Adair R.J."/>
            <person name="Van T.H."/>
            <person name="Morrison P.D."/>
            <person name="Williams H."/>
            <person name="Lawrie A.C."/>
        </authorList>
    </citation>
    <scope>NUCLEOTIDE SEQUENCE [LARGE SCALE GENOMIC DNA]</scope>
    <source>
        <strain evidence="1 2">RPTAtOch1</strain>
    </source>
</reference>
<protein>
    <submittedName>
        <fullName evidence="1">HAD hydrolase family protein</fullName>
    </submittedName>
</protein>
<dbReference type="AlphaFoldDB" id="A0A5N1JYD6"/>
<keyword evidence="2" id="KW-1185">Reference proteome</keyword>